<evidence type="ECO:0000313" key="6">
    <source>
        <dbReference type="EMBL" id="MBR7743008.1"/>
    </source>
</evidence>
<dbReference type="PROSITE" id="PS50931">
    <property type="entry name" value="HTH_LYSR"/>
    <property type="match status" value="1"/>
</dbReference>
<gene>
    <name evidence="6" type="ORF">KC207_06870</name>
</gene>
<dbReference type="SUPFAM" id="SSF46785">
    <property type="entry name" value="Winged helix' DNA-binding domain"/>
    <property type="match status" value="1"/>
</dbReference>
<keyword evidence="2" id="KW-0805">Transcription regulation</keyword>
<evidence type="ECO:0000256" key="3">
    <source>
        <dbReference type="ARBA" id="ARBA00023125"/>
    </source>
</evidence>
<dbReference type="GO" id="GO:0003677">
    <property type="term" value="F:DNA binding"/>
    <property type="evidence" value="ECO:0007669"/>
    <property type="project" value="UniProtKB-KW"/>
</dbReference>
<organism evidence="6 7">
    <name type="scientific">Phycicoccus avicenniae</name>
    <dbReference type="NCBI Taxonomy" id="2828860"/>
    <lineage>
        <taxon>Bacteria</taxon>
        <taxon>Bacillati</taxon>
        <taxon>Actinomycetota</taxon>
        <taxon>Actinomycetes</taxon>
        <taxon>Micrococcales</taxon>
        <taxon>Intrasporangiaceae</taxon>
        <taxon>Phycicoccus</taxon>
    </lineage>
</organism>
<dbReference type="InterPro" id="IPR005119">
    <property type="entry name" value="LysR_subst-bd"/>
</dbReference>
<keyword evidence="7" id="KW-1185">Reference proteome</keyword>
<proteinExistence type="inferred from homology"/>
<evidence type="ECO:0000256" key="2">
    <source>
        <dbReference type="ARBA" id="ARBA00023015"/>
    </source>
</evidence>
<keyword evidence="3" id="KW-0238">DNA-binding</keyword>
<name>A0A941D775_9MICO</name>
<dbReference type="GO" id="GO:0003700">
    <property type="term" value="F:DNA-binding transcription factor activity"/>
    <property type="evidence" value="ECO:0007669"/>
    <property type="project" value="InterPro"/>
</dbReference>
<protein>
    <submittedName>
        <fullName evidence="6">LysR family transcriptional regulator</fullName>
    </submittedName>
</protein>
<evidence type="ECO:0000259" key="5">
    <source>
        <dbReference type="PROSITE" id="PS50931"/>
    </source>
</evidence>
<dbReference type="InterPro" id="IPR036390">
    <property type="entry name" value="WH_DNA-bd_sf"/>
</dbReference>
<reference evidence="6" key="1">
    <citation type="submission" date="2021-04" db="EMBL/GenBank/DDBJ databases">
        <title>Phycicoccus avicenniae sp. nov., a novel endophytic actinomycetes isolated from branch of Avicennia mariana.</title>
        <authorList>
            <person name="Tuo L."/>
        </authorList>
    </citation>
    <scope>NUCLEOTIDE SEQUENCE</scope>
    <source>
        <strain evidence="6">BSK3Z-2</strain>
    </source>
</reference>
<keyword evidence="4" id="KW-0804">Transcription</keyword>
<dbReference type="GO" id="GO:0032993">
    <property type="term" value="C:protein-DNA complex"/>
    <property type="evidence" value="ECO:0007669"/>
    <property type="project" value="TreeGrafter"/>
</dbReference>
<dbReference type="CDD" id="cd08423">
    <property type="entry name" value="PBP2_LTTR_like_6"/>
    <property type="match status" value="1"/>
</dbReference>
<feature type="domain" description="HTH lysR-type" evidence="5">
    <location>
        <begin position="1"/>
        <end position="58"/>
    </location>
</feature>
<dbReference type="Pfam" id="PF00126">
    <property type="entry name" value="HTH_1"/>
    <property type="match status" value="1"/>
</dbReference>
<sequence>MIDARLQSLRVVARCGTITAAAEDLGYTPSALSHQLRSLSKDLGVPLLEPDGRRVRLTSAAWTLLERSHALYAHWEGIRAELHRAAGVGLGRLRLAGFSTAASAMLPSVAVAVMRDFPDSQVRIIEADPSACFDMLLAETVDVAVVVGTSDLPPTDDPRFDQRPLFADPLDLLVPVTHPLARVTSVRLTDVAEERWIMDRPGSTHHHLVSTACAAAGFNPRQAHTVVEWDTGAALVAAGFGVALVPRLARVPGAEETVRVPLTGDPSPARHVRTSVRAGTAEQPEIALALQELGEVAARVATTV</sequence>
<dbReference type="EMBL" id="JAGSNF010000008">
    <property type="protein sequence ID" value="MBR7743008.1"/>
    <property type="molecule type" value="Genomic_DNA"/>
</dbReference>
<evidence type="ECO:0000256" key="1">
    <source>
        <dbReference type="ARBA" id="ARBA00009437"/>
    </source>
</evidence>
<dbReference type="Pfam" id="PF03466">
    <property type="entry name" value="LysR_substrate"/>
    <property type="match status" value="1"/>
</dbReference>
<dbReference type="Gene3D" id="3.40.190.10">
    <property type="entry name" value="Periplasmic binding protein-like II"/>
    <property type="match status" value="2"/>
</dbReference>
<dbReference type="PANTHER" id="PTHR30346">
    <property type="entry name" value="TRANSCRIPTIONAL DUAL REGULATOR HCAR-RELATED"/>
    <property type="match status" value="1"/>
</dbReference>
<dbReference type="PANTHER" id="PTHR30346:SF29">
    <property type="entry name" value="LYSR SUBSTRATE-BINDING"/>
    <property type="match status" value="1"/>
</dbReference>
<comment type="similarity">
    <text evidence="1">Belongs to the LysR transcriptional regulatory family.</text>
</comment>
<dbReference type="AlphaFoldDB" id="A0A941D775"/>
<evidence type="ECO:0000256" key="4">
    <source>
        <dbReference type="ARBA" id="ARBA00023163"/>
    </source>
</evidence>
<comment type="caution">
    <text evidence="6">The sequence shown here is derived from an EMBL/GenBank/DDBJ whole genome shotgun (WGS) entry which is preliminary data.</text>
</comment>
<dbReference type="Proteomes" id="UP000677016">
    <property type="component" value="Unassembled WGS sequence"/>
</dbReference>
<dbReference type="InterPro" id="IPR000847">
    <property type="entry name" value="LysR_HTH_N"/>
</dbReference>
<dbReference type="Gene3D" id="1.10.10.10">
    <property type="entry name" value="Winged helix-like DNA-binding domain superfamily/Winged helix DNA-binding domain"/>
    <property type="match status" value="1"/>
</dbReference>
<dbReference type="SUPFAM" id="SSF53850">
    <property type="entry name" value="Periplasmic binding protein-like II"/>
    <property type="match status" value="1"/>
</dbReference>
<accession>A0A941D775</accession>
<evidence type="ECO:0000313" key="7">
    <source>
        <dbReference type="Proteomes" id="UP000677016"/>
    </source>
</evidence>
<dbReference type="InterPro" id="IPR036388">
    <property type="entry name" value="WH-like_DNA-bd_sf"/>
</dbReference>